<gene>
    <name evidence="1" type="ORF">H9L05_06240</name>
</gene>
<name>A0A7H0GY60_9BACT</name>
<dbReference type="Proteomes" id="UP000516093">
    <property type="component" value="Chromosome"/>
</dbReference>
<accession>A0A7H0GY60</accession>
<dbReference type="EMBL" id="CP060784">
    <property type="protein sequence ID" value="QNP53226.1"/>
    <property type="molecule type" value="Genomic_DNA"/>
</dbReference>
<keyword evidence="2" id="KW-1185">Reference proteome</keyword>
<evidence type="ECO:0000313" key="1">
    <source>
        <dbReference type="EMBL" id="QNP53226.1"/>
    </source>
</evidence>
<dbReference type="RefSeq" id="WP_187733446.1">
    <property type="nucleotide sequence ID" value="NZ_BMFN01000001.1"/>
</dbReference>
<organism evidence="1 2">
    <name type="scientific">Hymenobacter qilianensis</name>
    <dbReference type="NCBI Taxonomy" id="1385715"/>
    <lineage>
        <taxon>Bacteria</taxon>
        <taxon>Pseudomonadati</taxon>
        <taxon>Bacteroidota</taxon>
        <taxon>Cytophagia</taxon>
        <taxon>Cytophagales</taxon>
        <taxon>Hymenobacteraceae</taxon>
        <taxon>Hymenobacter</taxon>
    </lineage>
</organism>
<dbReference type="KEGG" id="hqi:H9L05_06240"/>
<reference evidence="1 2" key="1">
    <citation type="submission" date="2020-08" db="EMBL/GenBank/DDBJ databases">
        <title>Genome sequence of Hymenobacter qilianensis JCM 19763T.</title>
        <authorList>
            <person name="Hyun D.-W."/>
            <person name="Bae J.-W."/>
        </authorList>
    </citation>
    <scope>NUCLEOTIDE SEQUENCE [LARGE SCALE GENOMIC DNA]</scope>
    <source>
        <strain evidence="1 2">JCM 19763</strain>
    </source>
</reference>
<dbReference type="AlphaFoldDB" id="A0A7H0GY60"/>
<sequence length="96" mass="10437">MQDAILKLVHQAHALTETAAIEAVDSQERKKLILADLSLHLVQAALRHPQPQAAELRRYLFSVLTVCDGFVPDLDLKAMAEVLLPPPPASPSPPAQ</sequence>
<evidence type="ECO:0000313" key="2">
    <source>
        <dbReference type="Proteomes" id="UP000516093"/>
    </source>
</evidence>
<proteinExistence type="predicted"/>
<protein>
    <submittedName>
        <fullName evidence="1">Uncharacterized protein</fullName>
    </submittedName>
</protein>